<comment type="caution">
    <text evidence="2">The sequence shown here is derived from an EMBL/GenBank/DDBJ whole genome shotgun (WGS) entry which is preliminary data.</text>
</comment>
<proteinExistence type="predicted"/>
<gene>
    <name evidence="2" type="ORF">Pla123a_42230</name>
</gene>
<dbReference type="PROSITE" id="PS50072">
    <property type="entry name" value="CSA_PPIASE_2"/>
    <property type="match status" value="1"/>
</dbReference>
<dbReference type="OrthoDB" id="270889at2"/>
<keyword evidence="3" id="KW-1185">Reference proteome</keyword>
<dbReference type="Gene3D" id="2.40.100.10">
    <property type="entry name" value="Cyclophilin-like"/>
    <property type="match status" value="1"/>
</dbReference>
<evidence type="ECO:0000259" key="1">
    <source>
        <dbReference type="PROSITE" id="PS50072"/>
    </source>
</evidence>
<dbReference type="AlphaFoldDB" id="A0A5C5XWE7"/>
<dbReference type="Pfam" id="PF00160">
    <property type="entry name" value="Pro_isomerase"/>
    <property type="match status" value="1"/>
</dbReference>
<keyword evidence="2" id="KW-0413">Isomerase</keyword>
<dbReference type="Proteomes" id="UP000318478">
    <property type="component" value="Unassembled WGS sequence"/>
</dbReference>
<dbReference type="EMBL" id="SJPO01000012">
    <property type="protein sequence ID" value="TWT67667.1"/>
    <property type="molecule type" value="Genomic_DNA"/>
</dbReference>
<name>A0A5C5XWE7_9BACT</name>
<dbReference type="InterPro" id="IPR002130">
    <property type="entry name" value="Cyclophilin-type_PPIase_dom"/>
</dbReference>
<protein>
    <submittedName>
        <fullName evidence="2">Peptidyl-prolyl cis-trans isomerase cyp18</fullName>
        <ecNumber evidence="2">5.2.1.8</ecNumber>
    </submittedName>
</protein>
<evidence type="ECO:0000313" key="2">
    <source>
        <dbReference type="EMBL" id="TWT67667.1"/>
    </source>
</evidence>
<dbReference type="RefSeq" id="WP_146590603.1">
    <property type="nucleotide sequence ID" value="NZ_SJPO01000012.1"/>
</dbReference>
<accession>A0A5C5XWE7</accession>
<dbReference type="EC" id="5.2.1.8" evidence="2"/>
<feature type="domain" description="PPIase cyclophilin-type" evidence="1">
    <location>
        <begin position="37"/>
        <end position="216"/>
    </location>
</feature>
<dbReference type="InterPro" id="IPR029000">
    <property type="entry name" value="Cyclophilin-like_dom_sf"/>
</dbReference>
<dbReference type="SUPFAM" id="SSF50891">
    <property type="entry name" value="Cyclophilin-like"/>
    <property type="match status" value="1"/>
</dbReference>
<evidence type="ECO:0000313" key="3">
    <source>
        <dbReference type="Proteomes" id="UP000318478"/>
    </source>
</evidence>
<sequence length="296" mass="30562">MLRPYSPAAALIATLVIGLAPSIGSAQTVRFLTSVGDFYLELNPTNDANLQGHVDNLLAYIGTGRYHGSVVNRAPEGFVLQLGGFEQGNFTPETLPPGGFDGIEKFDSVTVDANDDGIVDFDTLPNTTGTVSLALAGGQPNSGTSSFFVNLTDNSDLLDVQGFAPFATVTDMADIDRIMALEQVDLSAQIGQSGNLAYIDVPLTPDGDFVILESVMVIDDPFVDFAGPIRSVSSVVVDGAELLSSASSAATSSNALLNAASSSSSSSLLSATSAPEPTAALLGLLAAAGVTLRRRR</sequence>
<reference evidence="2 3" key="1">
    <citation type="submission" date="2019-02" db="EMBL/GenBank/DDBJ databases">
        <title>Deep-cultivation of Planctomycetes and their phenomic and genomic characterization uncovers novel biology.</title>
        <authorList>
            <person name="Wiegand S."/>
            <person name="Jogler M."/>
            <person name="Boedeker C."/>
            <person name="Pinto D."/>
            <person name="Vollmers J."/>
            <person name="Rivas-Marin E."/>
            <person name="Kohn T."/>
            <person name="Peeters S.H."/>
            <person name="Heuer A."/>
            <person name="Rast P."/>
            <person name="Oberbeckmann S."/>
            <person name="Bunk B."/>
            <person name="Jeske O."/>
            <person name="Meyerdierks A."/>
            <person name="Storesund J.E."/>
            <person name="Kallscheuer N."/>
            <person name="Luecker S."/>
            <person name="Lage O.M."/>
            <person name="Pohl T."/>
            <person name="Merkel B.J."/>
            <person name="Hornburger P."/>
            <person name="Mueller R.-W."/>
            <person name="Bruemmer F."/>
            <person name="Labrenz M."/>
            <person name="Spormann A.M."/>
            <person name="Op Den Camp H."/>
            <person name="Overmann J."/>
            <person name="Amann R."/>
            <person name="Jetten M.S.M."/>
            <person name="Mascher T."/>
            <person name="Medema M.H."/>
            <person name="Devos D.P."/>
            <person name="Kaster A.-K."/>
            <person name="Ovreas L."/>
            <person name="Rohde M."/>
            <person name="Galperin M.Y."/>
            <person name="Jogler C."/>
        </authorList>
    </citation>
    <scope>NUCLEOTIDE SEQUENCE [LARGE SCALE GENOMIC DNA]</scope>
    <source>
        <strain evidence="2 3">Pla123a</strain>
    </source>
</reference>
<dbReference type="GO" id="GO:0003755">
    <property type="term" value="F:peptidyl-prolyl cis-trans isomerase activity"/>
    <property type="evidence" value="ECO:0007669"/>
    <property type="project" value="UniProtKB-EC"/>
</dbReference>
<organism evidence="2 3">
    <name type="scientific">Posidoniimonas polymericola</name>
    <dbReference type="NCBI Taxonomy" id="2528002"/>
    <lineage>
        <taxon>Bacteria</taxon>
        <taxon>Pseudomonadati</taxon>
        <taxon>Planctomycetota</taxon>
        <taxon>Planctomycetia</taxon>
        <taxon>Pirellulales</taxon>
        <taxon>Lacipirellulaceae</taxon>
        <taxon>Posidoniimonas</taxon>
    </lineage>
</organism>